<dbReference type="InterPro" id="IPR023828">
    <property type="entry name" value="Peptidase_S8_Ser-AS"/>
</dbReference>
<protein>
    <submittedName>
        <fullName evidence="11">Peptidase S8</fullName>
    </submittedName>
</protein>
<feature type="domain" description="Peptidase S8/S53" evidence="9">
    <location>
        <begin position="164"/>
        <end position="439"/>
    </location>
</feature>
<keyword evidence="2 6" id="KW-0645">Protease</keyword>
<evidence type="ECO:0000256" key="8">
    <source>
        <dbReference type="SAM" id="SignalP"/>
    </source>
</evidence>
<evidence type="ECO:0000256" key="1">
    <source>
        <dbReference type="ARBA" id="ARBA00011073"/>
    </source>
</evidence>
<dbReference type="EMBL" id="BMIC01000001">
    <property type="protein sequence ID" value="GFZ78382.1"/>
    <property type="molecule type" value="Genomic_DNA"/>
</dbReference>
<dbReference type="InterPro" id="IPR017317">
    <property type="entry name" value="Pept_S8_subtilisin_bacteroid-2"/>
</dbReference>
<evidence type="ECO:0000256" key="5">
    <source>
        <dbReference type="ARBA" id="ARBA00022825"/>
    </source>
</evidence>
<dbReference type="PROSITE" id="PS51892">
    <property type="entry name" value="SUBTILASE"/>
    <property type="match status" value="1"/>
</dbReference>
<proteinExistence type="inferred from homology"/>
<dbReference type="InterPro" id="IPR026444">
    <property type="entry name" value="Secre_tail"/>
</dbReference>
<dbReference type="Gene3D" id="3.40.50.200">
    <property type="entry name" value="Peptidase S8/S53 domain"/>
    <property type="match status" value="1"/>
</dbReference>
<dbReference type="GO" id="GO:0006508">
    <property type="term" value="P:proteolysis"/>
    <property type="evidence" value="ECO:0007669"/>
    <property type="project" value="UniProtKB-KW"/>
</dbReference>
<dbReference type="InterPro" id="IPR036852">
    <property type="entry name" value="Peptidase_S8/S53_dom_sf"/>
</dbReference>
<feature type="signal peptide" evidence="8">
    <location>
        <begin position="1"/>
        <end position="22"/>
    </location>
</feature>
<dbReference type="CDD" id="cd07493">
    <property type="entry name" value="Peptidases_S8_9"/>
    <property type="match status" value="1"/>
</dbReference>
<dbReference type="RefSeq" id="WP_188604750.1">
    <property type="nucleotide sequence ID" value="NZ_BMIC01000001.1"/>
</dbReference>
<evidence type="ECO:0000313" key="11">
    <source>
        <dbReference type="EMBL" id="GFZ78382.1"/>
    </source>
</evidence>
<evidence type="ECO:0000259" key="10">
    <source>
        <dbReference type="Pfam" id="PF18962"/>
    </source>
</evidence>
<dbReference type="InterPro" id="IPR015500">
    <property type="entry name" value="Peptidase_S8_subtilisin-rel"/>
</dbReference>
<evidence type="ECO:0000256" key="3">
    <source>
        <dbReference type="ARBA" id="ARBA00022729"/>
    </source>
</evidence>
<gene>
    <name evidence="11" type="ORF">GCM10011531_04920</name>
</gene>
<evidence type="ECO:0000313" key="12">
    <source>
        <dbReference type="Proteomes" id="UP000598120"/>
    </source>
</evidence>
<dbReference type="PIRSF" id="PIRSF037903">
    <property type="entry name" value="Subtilisin_rel_GFO_2223"/>
    <property type="match status" value="1"/>
</dbReference>
<feature type="active site" description="Charge relay system" evidence="6">
    <location>
        <position position="173"/>
    </location>
</feature>
<comment type="caution">
    <text evidence="11">The sequence shown here is derived from an EMBL/GenBank/DDBJ whole genome shotgun (WGS) entry which is preliminary data.</text>
</comment>
<keyword evidence="12" id="KW-1185">Reference proteome</keyword>
<feature type="chain" id="PRO_5035321703" evidence="8">
    <location>
        <begin position="23"/>
        <end position="535"/>
    </location>
</feature>
<keyword evidence="5 6" id="KW-0720">Serine protease</keyword>
<evidence type="ECO:0000256" key="4">
    <source>
        <dbReference type="ARBA" id="ARBA00022801"/>
    </source>
</evidence>
<dbReference type="Pfam" id="PF18962">
    <property type="entry name" value="Por_Secre_tail"/>
    <property type="match status" value="1"/>
</dbReference>
<feature type="active site" description="Charge relay system" evidence="6">
    <location>
        <position position="215"/>
    </location>
</feature>
<evidence type="ECO:0000256" key="2">
    <source>
        <dbReference type="ARBA" id="ARBA00022670"/>
    </source>
</evidence>
<dbReference type="Gene3D" id="2.60.40.3080">
    <property type="match status" value="1"/>
</dbReference>
<dbReference type="InterPro" id="IPR050131">
    <property type="entry name" value="Peptidase_S8_subtilisin-like"/>
</dbReference>
<accession>A0A8J2TM77</accession>
<evidence type="ECO:0000256" key="7">
    <source>
        <dbReference type="RuleBase" id="RU003355"/>
    </source>
</evidence>
<dbReference type="PANTHER" id="PTHR43806">
    <property type="entry name" value="PEPTIDASE S8"/>
    <property type="match status" value="1"/>
</dbReference>
<dbReference type="PRINTS" id="PR00723">
    <property type="entry name" value="SUBTILISIN"/>
</dbReference>
<comment type="similarity">
    <text evidence="1 6 7">Belongs to the peptidase S8 family.</text>
</comment>
<name>A0A8J2TM77_9FLAO</name>
<dbReference type="PANTHER" id="PTHR43806:SF67">
    <property type="entry name" value="EGF-LIKE DOMAIN-CONTAINING PROTEIN"/>
    <property type="match status" value="1"/>
</dbReference>
<evidence type="ECO:0000259" key="9">
    <source>
        <dbReference type="Pfam" id="PF00082"/>
    </source>
</evidence>
<organism evidence="11 12">
    <name type="scientific">Aquaticitalea lipolytica</name>
    <dbReference type="NCBI Taxonomy" id="1247562"/>
    <lineage>
        <taxon>Bacteria</taxon>
        <taxon>Pseudomonadati</taxon>
        <taxon>Bacteroidota</taxon>
        <taxon>Flavobacteriia</taxon>
        <taxon>Flavobacteriales</taxon>
        <taxon>Flavobacteriaceae</taxon>
        <taxon>Aquaticitalea</taxon>
    </lineage>
</organism>
<keyword evidence="3 8" id="KW-0732">Signal</keyword>
<dbReference type="NCBIfam" id="TIGR04183">
    <property type="entry name" value="Por_Secre_tail"/>
    <property type="match status" value="1"/>
</dbReference>
<dbReference type="InterPro" id="IPR023827">
    <property type="entry name" value="Peptidase_S8_Asp-AS"/>
</dbReference>
<dbReference type="PROSITE" id="PS00136">
    <property type="entry name" value="SUBTILASE_ASP"/>
    <property type="match status" value="1"/>
</dbReference>
<dbReference type="GO" id="GO:0004252">
    <property type="term" value="F:serine-type endopeptidase activity"/>
    <property type="evidence" value="ECO:0007669"/>
    <property type="project" value="UniProtKB-UniRule"/>
</dbReference>
<feature type="domain" description="Secretion system C-terminal sorting" evidence="10">
    <location>
        <begin position="463"/>
        <end position="533"/>
    </location>
</feature>
<dbReference type="PROSITE" id="PS00138">
    <property type="entry name" value="SUBTILASE_SER"/>
    <property type="match status" value="1"/>
</dbReference>
<feature type="active site" description="Charge relay system" evidence="6">
    <location>
        <position position="393"/>
    </location>
</feature>
<sequence>MKKKILLLSLLFQSLMYSQQDAWIYLTDKENVAASISNPITILTQKAIDRKNAQGVVIDARDVPVTESYITQLKAQIGITVLAKSKWFNAVHVRGSEADINALTVLSFVDYIDFADKSLNTGRPSVQQSKFDTEEALINFVYGNSQVQIDMINLDNLHVSDYTGDGITIAVLDAGFPNVNTMSAFQRLRDNNDLLNGYDFVNRTSNVYAYTGNSHGTLVLSDMAGFVQDQFVGTAPDASYYLFRTEDAATENPVEESYWVEAAERADSLGVNIINSSLGYTTYDNPNYSYTPSDMNGLTAFITKGANIAAEKGILVVNSAGNSGAGSWQIVGAPADAAGVFSIGGVDASGNYASFSSRGDASQPTLKPDVVAQAAGPYVINQSDNITTSNGTSFSSPIMAGAIACLMQALPSMSPNQIKQFIRQSASQYSTPDYFLGYGIPDMQMALNLALSVIEFETVQSKIYPNPVNDILYVQLSSVSENTEVTIYNVLGKVVLQQKLSELNSSVDVSSFSSGLYMLSISSNKNSKTLKLIKS</sequence>
<keyword evidence="4 6" id="KW-0378">Hydrolase</keyword>
<dbReference type="Proteomes" id="UP000598120">
    <property type="component" value="Unassembled WGS sequence"/>
</dbReference>
<evidence type="ECO:0000256" key="6">
    <source>
        <dbReference type="PROSITE-ProRule" id="PRU01240"/>
    </source>
</evidence>
<dbReference type="SUPFAM" id="SSF52743">
    <property type="entry name" value="Subtilisin-like"/>
    <property type="match status" value="1"/>
</dbReference>
<dbReference type="InterPro" id="IPR000209">
    <property type="entry name" value="Peptidase_S8/S53_dom"/>
</dbReference>
<reference evidence="11 12" key="1">
    <citation type="journal article" date="2014" name="Int. J. Syst. Evol. Microbiol.">
        <title>Complete genome sequence of Corynebacterium casei LMG S-19264T (=DSM 44701T), isolated from a smear-ripened cheese.</title>
        <authorList>
            <consortium name="US DOE Joint Genome Institute (JGI-PGF)"/>
            <person name="Walter F."/>
            <person name="Albersmeier A."/>
            <person name="Kalinowski J."/>
            <person name="Ruckert C."/>
        </authorList>
    </citation>
    <scope>NUCLEOTIDE SEQUENCE [LARGE SCALE GENOMIC DNA]</scope>
    <source>
        <strain evidence="11 12">CGMCC 1.15295</strain>
    </source>
</reference>
<dbReference type="AlphaFoldDB" id="A0A8J2TM77"/>
<dbReference type="Pfam" id="PF00082">
    <property type="entry name" value="Peptidase_S8"/>
    <property type="match status" value="1"/>
</dbReference>